<organism evidence="2 3">
    <name type="scientific">Mucisphaera calidilacus</name>
    <dbReference type="NCBI Taxonomy" id="2527982"/>
    <lineage>
        <taxon>Bacteria</taxon>
        <taxon>Pseudomonadati</taxon>
        <taxon>Planctomycetota</taxon>
        <taxon>Phycisphaerae</taxon>
        <taxon>Phycisphaerales</taxon>
        <taxon>Phycisphaeraceae</taxon>
        <taxon>Mucisphaera</taxon>
    </lineage>
</organism>
<dbReference type="SUPFAM" id="SSF52788">
    <property type="entry name" value="Phosphotyrosine protein phosphatases I"/>
    <property type="match status" value="1"/>
</dbReference>
<dbReference type="InterPro" id="IPR036196">
    <property type="entry name" value="Ptyr_pPase_sf"/>
</dbReference>
<dbReference type="AlphaFoldDB" id="A0A518BXX8"/>
<dbReference type="EMBL" id="CP036280">
    <property type="protein sequence ID" value="QDU71835.1"/>
    <property type="molecule type" value="Genomic_DNA"/>
</dbReference>
<protein>
    <submittedName>
        <fullName evidence="2">Low molecular weight phosphotyrosine protein phosphatase</fullName>
    </submittedName>
</protein>
<name>A0A518BXX8_9BACT</name>
<evidence type="ECO:0000313" key="2">
    <source>
        <dbReference type="EMBL" id="QDU71835.1"/>
    </source>
</evidence>
<dbReference type="KEGG" id="mcad:Pan265_16890"/>
<gene>
    <name evidence="2" type="ORF">Pan265_16890</name>
</gene>
<feature type="domain" description="Phosphotyrosine protein phosphatase I" evidence="1">
    <location>
        <begin position="3"/>
        <end position="142"/>
    </location>
</feature>
<evidence type="ECO:0000313" key="3">
    <source>
        <dbReference type="Proteomes" id="UP000320386"/>
    </source>
</evidence>
<evidence type="ECO:0000259" key="1">
    <source>
        <dbReference type="SMART" id="SM00226"/>
    </source>
</evidence>
<dbReference type="Proteomes" id="UP000320386">
    <property type="component" value="Chromosome"/>
</dbReference>
<dbReference type="SMART" id="SM00226">
    <property type="entry name" value="LMWPc"/>
    <property type="match status" value="1"/>
</dbReference>
<proteinExistence type="predicted"/>
<sequence>MCGRVLFLCTGNYYRSRFSEQWFNHLSSERGLAVRANSRALGLDEDPYFSYPTIAVRTLEKLESLGLEPDPARLPLQVVEEELASAALVVAIKEAEHRQRLAAKFPGWEERVRYWHVHDLDGATPEEALGELEVLVGELVDEMADGSA</sequence>
<dbReference type="Gene3D" id="3.40.50.2300">
    <property type="match status" value="1"/>
</dbReference>
<keyword evidence="3" id="KW-1185">Reference proteome</keyword>
<dbReference type="Pfam" id="PF01451">
    <property type="entry name" value="LMWPc"/>
    <property type="match status" value="1"/>
</dbReference>
<accession>A0A518BXX8</accession>
<reference evidence="2 3" key="1">
    <citation type="submission" date="2019-02" db="EMBL/GenBank/DDBJ databases">
        <title>Deep-cultivation of Planctomycetes and their phenomic and genomic characterization uncovers novel biology.</title>
        <authorList>
            <person name="Wiegand S."/>
            <person name="Jogler M."/>
            <person name="Boedeker C."/>
            <person name="Pinto D."/>
            <person name="Vollmers J."/>
            <person name="Rivas-Marin E."/>
            <person name="Kohn T."/>
            <person name="Peeters S.H."/>
            <person name="Heuer A."/>
            <person name="Rast P."/>
            <person name="Oberbeckmann S."/>
            <person name="Bunk B."/>
            <person name="Jeske O."/>
            <person name="Meyerdierks A."/>
            <person name="Storesund J.E."/>
            <person name="Kallscheuer N."/>
            <person name="Luecker S."/>
            <person name="Lage O.M."/>
            <person name="Pohl T."/>
            <person name="Merkel B.J."/>
            <person name="Hornburger P."/>
            <person name="Mueller R.-W."/>
            <person name="Bruemmer F."/>
            <person name="Labrenz M."/>
            <person name="Spormann A.M."/>
            <person name="Op den Camp H."/>
            <person name="Overmann J."/>
            <person name="Amann R."/>
            <person name="Jetten M.S.M."/>
            <person name="Mascher T."/>
            <person name="Medema M.H."/>
            <person name="Devos D.P."/>
            <person name="Kaster A.-K."/>
            <person name="Ovreas L."/>
            <person name="Rohde M."/>
            <person name="Galperin M.Y."/>
            <person name="Jogler C."/>
        </authorList>
    </citation>
    <scope>NUCLEOTIDE SEQUENCE [LARGE SCALE GENOMIC DNA]</scope>
    <source>
        <strain evidence="2 3">Pan265</strain>
    </source>
</reference>
<dbReference type="InterPro" id="IPR023485">
    <property type="entry name" value="Ptyr_pPase"/>
</dbReference>